<evidence type="ECO:0000313" key="8">
    <source>
        <dbReference type="EMBL" id="OYN90596.1"/>
    </source>
</evidence>
<dbReference type="Gene3D" id="1.10.10.60">
    <property type="entry name" value="Homeodomain-like"/>
    <property type="match status" value="1"/>
</dbReference>
<dbReference type="PANTHER" id="PTHR30461:SF26">
    <property type="entry name" value="RESOLVASE HOMOLOG YNEB"/>
    <property type="match status" value="1"/>
</dbReference>
<dbReference type="SMART" id="SM00857">
    <property type="entry name" value="Resolvase"/>
    <property type="match status" value="1"/>
</dbReference>
<dbReference type="Gene3D" id="3.40.50.1390">
    <property type="entry name" value="Resolvase, N-terminal catalytic domain"/>
    <property type="match status" value="1"/>
</dbReference>
<evidence type="ECO:0000313" key="9">
    <source>
        <dbReference type="Proteomes" id="UP000216533"/>
    </source>
</evidence>
<evidence type="ECO:0000259" key="7">
    <source>
        <dbReference type="PROSITE" id="PS51736"/>
    </source>
</evidence>
<dbReference type="InterPro" id="IPR050639">
    <property type="entry name" value="SSR_resolvase"/>
</dbReference>
<evidence type="ECO:0000256" key="6">
    <source>
        <dbReference type="PROSITE-ProRule" id="PRU10137"/>
    </source>
</evidence>
<feature type="active site" description="O-(5'-phospho-DNA)-serine intermediate" evidence="5 6">
    <location>
        <position position="18"/>
    </location>
</feature>
<protein>
    <submittedName>
        <fullName evidence="8">Transposase</fullName>
    </submittedName>
</protein>
<name>A0A255EGD3_9ACTN</name>
<dbReference type="PROSITE" id="PS00398">
    <property type="entry name" value="RECOMBINASES_2"/>
    <property type="match status" value="1"/>
</dbReference>
<evidence type="ECO:0000256" key="3">
    <source>
        <dbReference type="ARBA" id="ARBA00023125"/>
    </source>
</evidence>
<accession>A0A255EGD3</accession>
<dbReference type="Proteomes" id="UP000216533">
    <property type="component" value="Unassembled WGS sequence"/>
</dbReference>
<organism evidence="8 9">
    <name type="scientific">Parenemella sanctibonifatiensis</name>
    <dbReference type="NCBI Taxonomy" id="2016505"/>
    <lineage>
        <taxon>Bacteria</taxon>
        <taxon>Bacillati</taxon>
        <taxon>Actinomycetota</taxon>
        <taxon>Actinomycetes</taxon>
        <taxon>Propionibacteriales</taxon>
        <taxon>Propionibacteriaceae</taxon>
        <taxon>Parenemella</taxon>
    </lineage>
</organism>
<dbReference type="InterPro" id="IPR006118">
    <property type="entry name" value="Recombinase_CS"/>
</dbReference>
<dbReference type="InterPro" id="IPR006120">
    <property type="entry name" value="Resolvase_HTH_dom"/>
</dbReference>
<feature type="domain" description="Resolvase/invertase-type recombinase catalytic" evidence="7">
    <location>
        <begin position="10"/>
        <end position="157"/>
    </location>
</feature>
<dbReference type="GO" id="GO:0015074">
    <property type="term" value="P:DNA integration"/>
    <property type="evidence" value="ECO:0007669"/>
    <property type="project" value="UniProtKB-KW"/>
</dbReference>
<dbReference type="PROSITE" id="PS51736">
    <property type="entry name" value="RECOMBINASES_3"/>
    <property type="match status" value="1"/>
</dbReference>
<keyword evidence="4" id="KW-0233">DNA recombination</keyword>
<dbReference type="GO" id="GO:0000150">
    <property type="term" value="F:DNA strand exchange activity"/>
    <property type="evidence" value="ECO:0007669"/>
    <property type="project" value="InterPro"/>
</dbReference>
<dbReference type="InterPro" id="IPR036162">
    <property type="entry name" value="Resolvase-like_N_sf"/>
</dbReference>
<evidence type="ECO:0000256" key="2">
    <source>
        <dbReference type="ARBA" id="ARBA00022908"/>
    </source>
</evidence>
<dbReference type="Pfam" id="PF00239">
    <property type="entry name" value="Resolvase"/>
    <property type="match status" value="1"/>
</dbReference>
<gene>
    <name evidence="8" type="ORF">CGZ92_00925</name>
</gene>
<dbReference type="EMBL" id="NMVI01000004">
    <property type="protein sequence ID" value="OYN90596.1"/>
    <property type="molecule type" value="Genomic_DNA"/>
</dbReference>
<keyword evidence="3" id="KW-0238">DNA-binding</keyword>
<dbReference type="PANTHER" id="PTHR30461">
    <property type="entry name" value="DNA-INVERTASE FROM LAMBDOID PROPHAGE"/>
    <property type="match status" value="1"/>
</dbReference>
<dbReference type="RefSeq" id="WP_094449522.1">
    <property type="nucleotide sequence ID" value="NZ_NMVI01000004.1"/>
</dbReference>
<dbReference type="CDD" id="cd00569">
    <property type="entry name" value="HTH_Hin_like"/>
    <property type="match status" value="1"/>
</dbReference>
<proteinExistence type="inferred from homology"/>
<comment type="caution">
    <text evidence="8">The sequence shown here is derived from an EMBL/GenBank/DDBJ whole genome shotgun (WGS) entry which is preliminary data.</text>
</comment>
<reference evidence="8 9" key="1">
    <citation type="submission" date="2017-07" db="EMBL/GenBank/DDBJ databases">
        <title>Draft whole genome sequences of clinical Proprionibacteriaceae strains.</title>
        <authorList>
            <person name="Bernier A.-M."/>
            <person name="Bernard K."/>
            <person name="Domingo M.-C."/>
        </authorList>
    </citation>
    <scope>NUCLEOTIDE SEQUENCE [LARGE SCALE GENOMIC DNA]</scope>
    <source>
        <strain evidence="8 9">NML 160184</strain>
    </source>
</reference>
<dbReference type="Pfam" id="PF02796">
    <property type="entry name" value="HTH_7"/>
    <property type="match status" value="1"/>
</dbReference>
<dbReference type="InterPro" id="IPR009057">
    <property type="entry name" value="Homeodomain-like_sf"/>
</dbReference>
<dbReference type="CDD" id="cd03768">
    <property type="entry name" value="SR_ResInv"/>
    <property type="match status" value="1"/>
</dbReference>
<sequence>MNGTHRAPGQRVAYLRVSSAGQNLARQLEAVGECDQTFTEKQSGKSATDRPQLQALIRHVRRGDHVVVASMDRLARSVIDLNGIVQQITGDPAEHTEQRPRKGASIEFLKERLTFEPGHADPMAAFQLNMMGAFAQFERELIRQRQAEGIAAAKKRGAYKGRPRSLESDQIRSVRNAALAGTPKAQIAREHGISRSTLYRYLEQPPLPLNG</sequence>
<keyword evidence="2" id="KW-0229">DNA integration</keyword>
<evidence type="ECO:0000256" key="1">
    <source>
        <dbReference type="ARBA" id="ARBA00009913"/>
    </source>
</evidence>
<dbReference type="PROSITE" id="PS00397">
    <property type="entry name" value="RECOMBINASES_1"/>
    <property type="match status" value="1"/>
</dbReference>
<dbReference type="SUPFAM" id="SSF46689">
    <property type="entry name" value="Homeodomain-like"/>
    <property type="match status" value="1"/>
</dbReference>
<dbReference type="SUPFAM" id="SSF53041">
    <property type="entry name" value="Resolvase-like"/>
    <property type="match status" value="1"/>
</dbReference>
<dbReference type="InterPro" id="IPR006119">
    <property type="entry name" value="Resolv_N"/>
</dbReference>
<comment type="similarity">
    <text evidence="1">Belongs to the site-specific recombinase resolvase family.</text>
</comment>
<evidence type="ECO:0000256" key="5">
    <source>
        <dbReference type="PIRSR" id="PIRSR606118-50"/>
    </source>
</evidence>
<evidence type="ECO:0000256" key="4">
    <source>
        <dbReference type="ARBA" id="ARBA00023172"/>
    </source>
</evidence>
<dbReference type="AlphaFoldDB" id="A0A255EGD3"/>
<dbReference type="GO" id="GO:0003677">
    <property type="term" value="F:DNA binding"/>
    <property type="evidence" value="ECO:0007669"/>
    <property type="project" value="UniProtKB-KW"/>
</dbReference>